<sequence>MAEALTVDATREPYPDSFFALSWRFAPDPGRPAQTSRGLLDDVLAILAITARHELLIPTHVHDGARRIALEVDSVAAFVERLAALIDAREVGPYLDEIGGHGLVARPDGARVRQDGLISLQDLRLGEREFSVVTRKSLWTPIALDRSFGFEWQVELADLNGPRLERCLQEIDVALDLAVEPAAHELDREQPIWIRGFKLFTSPEILRREFACDPPPGLASIDRFIAPGA</sequence>
<accession>A0A9X3ESW5</accession>
<proteinExistence type="predicted"/>
<keyword evidence="2" id="KW-1185">Reference proteome</keyword>
<comment type="caution">
    <text evidence="1">The sequence shown here is derived from an EMBL/GenBank/DDBJ whole genome shotgun (WGS) entry which is preliminary data.</text>
</comment>
<gene>
    <name evidence="1" type="ORF">OV079_24525</name>
</gene>
<evidence type="ECO:0000313" key="1">
    <source>
        <dbReference type="EMBL" id="MCY1008670.1"/>
    </source>
</evidence>
<reference evidence="1" key="1">
    <citation type="submission" date="2022-11" db="EMBL/GenBank/DDBJ databases">
        <title>Minimal conservation of predation-associated metabolite biosynthetic gene clusters underscores biosynthetic potential of Myxococcota including descriptions for ten novel species: Archangium lansinium sp. nov., Myxococcus landrumus sp. nov., Nannocystis bai.</title>
        <authorList>
            <person name="Ahearne A."/>
            <person name="Stevens C."/>
            <person name="Phillips K."/>
        </authorList>
    </citation>
    <scope>NUCLEOTIDE SEQUENCE</scope>
    <source>
        <strain evidence="1">Na p29</strain>
    </source>
</reference>
<name>A0A9X3ESW5_9BACT</name>
<dbReference type="AlphaFoldDB" id="A0A9X3ESW5"/>
<evidence type="ECO:0000313" key="2">
    <source>
        <dbReference type="Proteomes" id="UP001150924"/>
    </source>
</evidence>
<organism evidence="1 2">
    <name type="scientific">Nannocystis pusilla</name>
    <dbReference type="NCBI Taxonomy" id="889268"/>
    <lineage>
        <taxon>Bacteria</taxon>
        <taxon>Pseudomonadati</taxon>
        <taxon>Myxococcota</taxon>
        <taxon>Polyangia</taxon>
        <taxon>Nannocystales</taxon>
        <taxon>Nannocystaceae</taxon>
        <taxon>Nannocystis</taxon>
    </lineage>
</organism>
<dbReference type="EMBL" id="JAPNKE010000002">
    <property type="protein sequence ID" value="MCY1008670.1"/>
    <property type="molecule type" value="Genomic_DNA"/>
</dbReference>
<dbReference type="Proteomes" id="UP001150924">
    <property type="component" value="Unassembled WGS sequence"/>
</dbReference>
<dbReference type="RefSeq" id="WP_267771276.1">
    <property type="nucleotide sequence ID" value="NZ_JAPNKE010000002.1"/>
</dbReference>
<protein>
    <submittedName>
        <fullName evidence="1">Uncharacterized protein</fullName>
    </submittedName>
</protein>